<dbReference type="Pfam" id="PF17189">
    <property type="entry name" value="Glyco_hydro_30C"/>
    <property type="match status" value="1"/>
</dbReference>
<name>A0A5R8YWL4_9ACTN</name>
<evidence type="ECO:0000256" key="1">
    <source>
        <dbReference type="ARBA" id="ARBA00005382"/>
    </source>
</evidence>
<dbReference type="GO" id="GO:0006680">
    <property type="term" value="P:glucosylceramide catabolic process"/>
    <property type="evidence" value="ECO:0007669"/>
    <property type="project" value="TreeGrafter"/>
</dbReference>
<organism evidence="8 9">
    <name type="scientific">Microbispora triticiradicis</name>
    <dbReference type="NCBI Taxonomy" id="2200763"/>
    <lineage>
        <taxon>Bacteria</taxon>
        <taxon>Bacillati</taxon>
        <taxon>Actinomycetota</taxon>
        <taxon>Actinomycetes</taxon>
        <taxon>Streptosporangiales</taxon>
        <taxon>Streptosporangiaceae</taxon>
        <taxon>Microbispora</taxon>
    </lineage>
</organism>
<reference evidence="8" key="1">
    <citation type="submission" date="2019-05" db="EMBL/GenBank/DDBJ databases">
        <title>Isolation, diversity and antifungal activity of Actinobacteria from wheat.</title>
        <authorList>
            <person name="Yu B."/>
        </authorList>
    </citation>
    <scope>NUCLEOTIDE SEQUENCE [LARGE SCALE GENOMIC DNA]</scope>
    <source>
        <strain evidence="8">NEAU-HEGS1-5</strain>
    </source>
</reference>
<dbReference type="PANTHER" id="PTHR11069:SF23">
    <property type="entry name" value="LYSOSOMAL ACID GLUCOSYLCERAMIDASE"/>
    <property type="match status" value="1"/>
</dbReference>
<dbReference type="InterPro" id="IPR017853">
    <property type="entry name" value="GH"/>
</dbReference>
<evidence type="ECO:0000256" key="5">
    <source>
        <dbReference type="SAM" id="MobiDB-lite"/>
    </source>
</evidence>
<dbReference type="Gene3D" id="3.20.20.80">
    <property type="entry name" value="Glycosidases"/>
    <property type="match status" value="1"/>
</dbReference>
<evidence type="ECO:0000259" key="7">
    <source>
        <dbReference type="Pfam" id="PF17189"/>
    </source>
</evidence>
<dbReference type="InterPro" id="IPR033452">
    <property type="entry name" value="GH30_C"/>
</dbReference>
<evidence type="ECO:0000256" key="2">
    <source>
        <dbReference type="ARBA" id="ARBA00022729"/>
    </source>
</evidence>
<dbReference type="Pfam" id="PF02055">
    <property type="entry name" value="Glyco_hydro_30"/>
    <property type="match status" value="1"/>
</dbReference>
<evidence type="ECO:0000256" key="4">
    <source>
        <dbReference type="RuleBase" id="RU361188"/>
    </source>
</evidence>
<comment type="similarity">
    <text evidence="1 4">Belongs to the glycosyl hydrolase 30 family.</text>
</comment>
<dbReference type="AlphaFoldDB" id="A0A5R8YWL4"/>
<evidence type="ECO:0008006" key="10">
    <source>
        <dbReference type="Google" id="ProtNLM"/>
    </source>
</evidence>
<dbReference type="OrthoDB" id="9806701at2"/>
<dbReference type="InterPro" id="IPR033453">
    <property type="entry name" value="Glyco_hydro_30_TIM-barrel"/>
</dbReference>
<accession>A0A5R8YWL4</accession>
<proteinExistence type="inferred from homology"/>
<keyword evidence="4" id="KW-0326">Glycosidase</keyword>
<gene>
    <name evidence="8" type="ORF">FED44_19725</name>
</gene>
<evidence type="ECO:0000256" key="3">
    <source>
        <dbReference type="ARBA" id="ARBA00022801"/>
    </source>
</evidence>
<dbReference type="GO" id="GO:0004348">
    <property type="term" value="F:glucosylceramidase activity"/>
    <property type="evidence" value="ECO:0007669"/>
    <property type="project" value="InterPro"/>
</dbReference>
<dbReference type="EMBL" id="VANP01000007">
    <property type="protein sequence ID" value="TLP57803.1"/>
    <property type="molecule type" value="Genomic_DNA"/>
</dbReference>
<evidence type="ECO:0000259" key="6">
    <source>
        <dbReference type="Pfam" id="PF02055"/>
    </source>
</evidence>
<dbReference type="Proteomes" id="UP000309033">
    <property type="component" value="Unassembled WGS sequence"/>
</dbReference>
<dbReference type="SUPFAM" id="SSF51445">
    <property type="entry name" value="(Trans)glycosidases"/>
    <property type="match status" value="1"/>
</dbReference>
<dbReference type="PANTHER" id="PTHR11069">
    <property type="entry name" value="GLUCOSYLCERAMIDASE"/>
    <property type="match status" value="1"/>
</dbReference>
<dbReference type="SUPFAM" id="SSF51011">
    <property type="entry name" value="Glycosyl hydrolase domain"/>
    <property type="match status" value="1"/>
</dbReference>
<protein>
    <recommendedName>
        <fullName evidence="10">Glycosyl hydrolase family 30 beta sandwich domain-containing protein</fullName>
    </recommendedName>
</protein>
<dbReference type="InterPro" id="IPR013780">
    <property type="entry name" value="Glyco_hydro_b"/>
</dbReference>
<keyword evidence="9" id="KW-1185">Reference proteome</keyword>
<evidence type="ECO:0000313" key="8">
    <source>
        <dbReference type="EMBL" id="TLP57803.1"/>
    </source>
</evidence>
<dbReference type="GO" id="GO:0016020">
    <property type="term" value="C:membrane"/>
    <property type="evidence" value="ECO:0007669"/>
    <property type="project" value="GOC"/>
</dbReference>
<comment type="caution">
    <text evidence="8">The sequence shown here is derived from an EMBL/GenBank/DDBJ whole genome shotgun (WGS) entry which is preliminary data.</text>
</comment>
<feature type="region of interest" description="Disordered" evidence="5">
    <location>
        <begin position="1"/>
        <end position="22"/>
    </location>
</feature>
<keyword evidence="2" id="KW-0732">Signal</keyword>
<evidence type="ECO:0000313" key="9">
    <source>
        <dbReference type="Proteomes" id="UP000309033"/>
    </source>
</evidence>
<dbReference type="InterPro" id="IPR001139">
    <property type="entry name" value="Glyco_hydro_30"/>
</dbReference>
<sequence length="564" mass="60225">MVSGGDSAAVSAGPGERARHRQVARRVGLGRGEHRAVPLAGGTGDSVLHRGTRTAGCGFRRIDGASGEPRHQFVALGRLQLDDLLQPVRRRFPAGAVEDGGDELSLEARVDFGTKHQEIHGFGFCQAFQRAAVIRDLPASSRQEVLDLLLSPATGAGLSILRLGIGSSADGVYPNHRSIQPADPGGPAAPPRYVWDGDDSGQVWLAKQAQAYGVSRFYASAWSAPGYMKDNGSDADGGTLRGLPGVLPAGDDWREGYAEYLLQYVRFYAGEGIRITDLGFANEPEIARPYATMQLNTEQMVDLAKVVGRAVEGQGLPLNVVCCDSLGWNFQAEFTAAIEADPLAAASVAIHGAHQYGSRANEHERMARSPLPTRRPNWMTEWSPDVLGDGWNARWDSGDPTDGIAVARNIHDCLTMADVSAYIYWFGASPDADTRALIRIDGERFHVSKRLGAVAAFSRFIRPGARRVSAHVSDGAVKVSAFENPDSSRVVELLNDGHEPFDVDVSAGPYASWAGAAAYLTDSAHSLDRTHTARPAESGISVRVPPRALLTIVVPGGPGVAGVR</sequence>
<keyword evidence="3 4" id="KW-0378">Hydrolase</keyword>
<feature type="domain" description="Glycosyl hydrolase family 30 beta sandwich" evidence="7">
    <location>
        <begin position="464"/>
        <end position="551"/>
    </location>
</feature>
<dbReference type="Gene3D" id="2.60.40.1180">
    <property type="entry name" value="Golgi alpha-mannosidase II"/>
    <property type="match status" value="1"/>
</dbReference>
<feature type="domain" description="Glycosyl hydrolase family 30 TIM-barrel" evidence="6">
    <location>
        <begin position="203"/>
        <end position="286"/>
    </location>
</feature>